<feature type="domain" description="NapC/NirT cytochrome c N-terminal" evidence="8">
    <location>
        <begin position="22"/>
        <end position="148"/>
    </location>
</feature>
<dbReference type="InterPro" id="IPR036280">
    <property type="entry name" value="Multihaem_cyt_sf"/>
</dbReference>
<dbReference type="InterPro" id="IPR029467">
    <property type="entry name" value="Cyt_c7-like"/>
</dbReference>
<keyword evidence="7" id="KW-1133">Transmembrane helix</keyword>
<evidence type="ECO:0000256" key="4">
    <source>
        <dbReference type="ARBA" id="ARBA00022723"/>
    </source>
</evidence>
<keyword evidence="7" id="KW-0472">Membrane</keyword>
<evidence type="ECO:0000256" key="7">
    <source>
        <dbReference type="SAM" id="Phobius"/>
    </source>
</evidence>
<organism evidence="10 11">
    <name type="scientific">Candidatus Nitrobium versatile</name>
    <dbReference type="NCBI Taxonomy" id="2884831"/>
    <lineage>
        <taxon>Bacteria</taxon>
        <taxon>Pseudomonadati</taxon>
        <taxon>Nitrospirota</taxon>
        <taxon>Nitrospiria</taxon>
        <taxon>Nitrospirales</taxon>
        <taxon>Nitrospiraceae</taxon>
        <taxon>Candidatus Nitrobium</taxon>
    </lineage>
</organism>
<dbReference type="GO" id="GO:0046872">
    <property type="term" value="F:metal ion binding"/>
    <property type="evidence" value="ECO:0007669"/>
    <property type="project" value="UniProtKB-KW"/>
</dbReference>
<dbReference type="NCBIfam" id="TIGR04257">
    <property type="entry name" value="nanowire_3heme"/>
    <property type="match status" value="3"/>
</dbReference>
<keyword evidence="4" id="KW-0479">Metal-binding</keyword>
<dbReference type="Pfam" id="PF14522">
    <property type="entry name" value="Cytochrome_C7"/>
    <property type="match status" value="3"/>
</dbReference>
<dbReference type="SUPFAM" id="SSF48695">
    <property type="entry name" value="Multiheme cytochromes"/>
    <property type="match status" value="3"/>
</dbReference>
<evidence type="ECO:0000313" key="10">
    <source>
        <dbReference type="EMBL" id="MBZ0154821.1"/>
    </source>
</evidence>
<sequence>MFIRIKGVLLKAMDFIRKYPKLSILVTLVFFAGYIFLTVEMLHLSSEPKFCQFCHPGKTTGPLSEVHTWSKNIHASREVKCLDCHGTPGFVGYMKAKIGGLRDIYGFVAHSKENMVGILTRAATDPKYAAEIVPNEICLFCHTDSYNKKIRDERIMSVGVQFRKLDGVVNPGFRQSVGLRDILSEPLKADIDPNHQKHLSSRVNCMDCHLGVAHGGEFKNKVNLERCVQCHEARKGQISMSDISLGSGEKTVTFSHTMHTALFKCNECHTKLFPMKKGSTRISFADHTTDKACYSCHNNRKAHFDCGRCHASVPVLKGDVAFGKGAAAVKFSHTTHTALFKCDACHTRLFPMRKGATKIAFADHGKDALCYTCHNGKKASADCTRCHAKAIAPKAPITYKTEGMAPVAFSHGFHAGVFPCAECHNGVWPMKQGAVKMSMDAMYQGKFCGACHNGKTAFESMQCDKCHKTK</sequence>
<evidence type="ECO:0000256" key="6">
    <source>
        <dbReference type="ARBA" id="ARBA00023004"/>
    </source>
</evidence>
<dbReference type="Pfam" id="PF03264">
    <property type="entry name" value="Cytochrom_NNT"/>
    <property type="match status" value="1"/>
</dbReference>
<dbReference type="GO" id="GO:0030313">
    <property type="term" value="C:cell envelope"/>
    <property type="evidence" value="ECO:0007669"/>
    <property type="project" value="UniProtKB-SubCell"/>
</dbReference>
<evidence type="ECO:0000259" key="9">
    <source>
        <dbReference type="Pfam" id="PF14522"/>
    </source>
</evidence>
<dbReference type="InterPro" id="IPR038266">
    <property type="entry name" value="NapC/NirT_cytc_sf"/>
</dbReference>
<dbReference type="AlphaFoldDB" id="A0A953JBG8"/>
<keyword evidence="2" id="KW-0813">Transport</keyword>
<feature type="domain" description="Cytochrome c7-like" evidence="9">
    <location>
        <begin position="407"/>
        <end position="468"/>
    </location>
</feature>
<comment type="subcellular location">
    <subcellularLocation>
        <location evidence="1">Cell envelope</location>
    </subcellularLocation>
</comment>
<dbReference type="Proteomes" id="UP000705867">
    <property type="component" value="Unassembled WGS sequence"/>
</dbReference>
<dbReference type="InterPro" id="IPR005126">
    <property type="entry name" value="NapC/NirT_cyt_c_N"/>
</dbReference>
<keyword evidence="5" id="KW-0249">Electron transport</keyword>
<dbReference type="Gene3D" id="1.10.3820.10">
    <property type="entry name" value="Di-heme elbow motif domain"/>
    <property type="match status" value="1"/>
</dbReference>
<feature type="transmembrane region" description="Helical" evidence="7">
    <location>
        <begin position="21"/>
        <end position="44"/>
    </location>
</feature>
<evidence type="ECO:0000259" key="8">
    <source>
        <dbReference type="Pfam" id="PF03264"/>
    </source>
</evidence>
<reference evidence="10" key="1">
    <citation type="journal article" date="2021" name="bioRxiv">
        <title>Unraveling nitrogen, sulfur and carbon metabolic pathways and microbial community transcriptional responses to substrate deprivation and toxicity stresses in a bioreactor mimicking anoxic brackish coastal sediment conditions.</title>
        <authorList>
            <person name="Martins P.D."/>
            <person name="Echeveste M.J."/>
            <person name="Arshad A."/>
            <person name="Kurth J."/>
            <person name="Ouboter H."/>
            <person name="Jetten M.S.M."/>
            <person name="Welte C.U."/>
        </authorList>
    </citation>
    <scope>NUCLEOTIDE SEQUENCE</scope>
    <source>
        <strain evidence="10">MAG_39</strain>
    </source>
</reference>
<feature type="domain" description="Cytochrome c7-like" evidence="9">
    <location>
        <begin position="252"/>
        <end position="310"/>
    </location>
</feature>
<accession>A0A953JBG8</accession>
<comment type="caution">
    <text evidence="10">The sequence shown here is derived from an EMBL/GenBank/DDBJ whole genome shotgun (WGS) entry which is preliminary data.</text>
</comment>
<reference evidence="10" key="2">
    <citation type="submission" date="2021-08" db="EMBL/GenBank/DDBJ databases">
        <authorList>
            <person name="Dalcin Martins P."/>
        </authorList>
    </citation>
    <scope>NUCLEOTIDE SEQUENCE</scope>
    <source>
        <strain evidence="10">MAG_39</strain>
    </source>
</reference>
<dbReference type="EMBL" id="JAIOIV010000014">
    <property type="protein sequence ID" value="MBZ0154821.1"/>
    <property type="molecule type" value="Genomic_DNA"/>
</dbReference>
<evidence type="ECO:0000313" key="11">
    <source>
        <dbReference type="Proteomes" id="UP000705867"/>
    </source>
</evidence>
<evidence type="ECO:0000256" key="1">
    <source>
        <dbReference type="ARBA" id="ARBA00004196"/>
    </source>
</evidence>
<proteinExistence type="predicted"/>
<evidence type="ECO:0000256" key="2">
    <source>
        <dbReference type="ARBA" id="ARBA00022448"/>
    </source>
</evidence>
<dbReference type="PANTHER" id="PTHR39425:SF1">
    <property type="entry name" value="CYTOCHROME C7-LIKE DOMAIN-CONTAINING PROTEIN"/>
    <property type="match status" value="1"/>
</dbReference>
<evidence type="ECO:0000256" key="3">
    <source>
        <dbReference type="ARBA" id="ARBA00022617"/>
    </source>
</evidence>
<keyword evidence="6" id="KW-0408">Iron</keyword>
<dbReference type="PANTHER" id="PTHR39425">
    <property type="entry name" value="LIPOPROTEIN CYTOCHROME C"/>
    <property type="match status" value="1"/>
</dbReference>
<protein>
    <submittedName>
        <fullName evidence="10">NapC/NirT family cytochrome c</fullName>
    </submittedName>
</protein>
<gene>
    <name evidence="10" type="ORF">K8I29_01230</name>
</gene>
<feature type="domain" description="Cytochrome c7-like" evidence="9">
    <location>
        <begin position="329"/>
        <end position="387"/>
    </location>
</feature>
<dbReference type="Gene3D" id="3.90.10.10">
    <property type="entry name" value="Cytochrome C3"/>
    <property type="match status" value="3"/>
</dbReference>
<evidence type="ECO:0000256" key="5">
    <source>
        <dbReference type="ARBA" id="ARBA00022982"/>
    </source>
</evidence>
<dbReference type="InterPro" id="IPR026352">
    <property type="entry name" value="Nanowire_3heme"/>
</dbReference>
<keyword evidence="7" id="KW-0812">Transmembrane</keyword>
<keyword evidence="3" id="KW-0349">Heme</keyword>
<name>A0A953JBG8_9BACT</name>